<dbReference type="EMBL" id="FNJB01000008">
    <property type="protein sequence ID" value="SDP35705.1"/>
    <property type="molecule type" value="Genomic_DNA"/>
</dbReference>
<evidence type="ECO:0000313" key="1">
    <source>
        <dbReference type="EMBL" id="SDP35705.1"/>
    </source>
</evidence>
<dbReference type="STRING" id="504798.SAMN05421871_105250"/>
<organism evidence="1 2">
    <name type="scientific">Actinokineospora alba</name>
    <dbReference type="NCBI Taxonomy" id="504798"/>
    <lineage>
        <taxon>Bacteria</taxon>
        <taxon>Bacillati</taxon>
        <taxon>Actinomycetota</taxon>
        <taxon>Actinomycetes</taxon>
        <taxon>Pseudonocardiales</taxon>
        <taxon>Pseudonocardiaceae</taxon>
        <taxon>Actinokineospora</taxon>
    </lineage>
</organism>
<dbReference type="AlphaFoldDB" id="A0A1H0S251"/>
<sequence length="50" mass="5190">MVVDVVLDEEDDAEVEEDEDDAVVDSDFAAVAAGVAAGAVALDPERLSVR</sequence>
<protein>
    <submittedName>
        <fullName evidence="1">Uncharacterized protein</fullName>
    </submittedName>
</protein>
<dbReference type="Proteomes" id="UP000199651">
    <property type="component" value="Unassembled WGS sequence"/>
</dbReference>
<proteinExistence type="predicted"/>
<keyword evidence="2" id="KW-1185">Reference proteome</keyword>
<accession>A0A1H0S251</accession>
<reference evidence="2" key="1">
    <citation type="submission" date="2016-10" db="EMBL/GenBank/DDBJ databases">
        <authorList>
            <person name="Varghese N."/>
            <person name="Submissions S."/>
        </authorList>
    </citation>
    <scope>NUCLEOTIDE SEQUENCE [LARGE SCALE GENOMIC DNA]</scope>
    <source>
        <strain evidence="2">IBRC-M 10655</strain>
    </source>
</reference>
<name>A0A1H0S251_9PSEU</name>
<evidence type="ECO:0000313" key="2">
    <source>
        <dbReference type="Proteomes" id="UP000199651"/>
    </source>
</evidence>
<gene>
    <name evidence="1" type="ORF">SAMN05192558_108239</name>
</gene>